<dbReference type="InterPro" id="IPR004860">
    <property type="entry name" value="LAGLIDADG_dom"/>
</dbReference>
<feature type="domain" description="Homing endonuclease LAGLIDADG" evidence="1">
    <location>
        <begin position="1"/>
        <end position="85"/>
    </location>
</feature>
<geneLocation type="mitochondrion" evidence="2"/>
<dbReference type="AlphaFoldDB" id="A0A481ZLB3"/>
<reference evidence="2" key="2">
    <citation type="submission" date="2019-02" db="EMBL/GenBank/DDBJ databases">
        <authorList>
            <person name="Fang M.L."/>
            <person name="Zhang Y."/>
        </authorList>
    </citation>
    <scope>NUCLEOTIDE SEQUENCE</scope>
    <source>
        <strain evidence="2">YMF1.03216</strain>
    </source>
</reference>
<gene>
    <name evidence="2" type="primary">orf106</name>
</gene>
<evidence type="ECO:0000313" key="2">
    <source>
        <dbReference type="EMBL" id="QBL02530.1"/>
    </source>
</evidence>
<protein>
    <recommendedName>
        <fullName evidence="1">Homing endonuclease LAGLIDADG domain-containing protein</fullName>
    </recommendedName>
</protein>
<reference evidence="2" key="1">
    <citation type="journal article" date="2019" name="Mitochondrial DNA Part B Resour">
        <title>Characterization of the complete mitochondrial genome of Drechslerella brochopaga, a fungal species trapping nematodes with constricting rings.</title>
        <authorList>
            <person name="Fang M."/>
            <person name="Wang S."/>
            <person name="Xu J."/>
            <person name="Jiang L."/>
            <person name="Zhou D."/>
            <person name="Zhang K.-Q."/>
            <person name="Zhang Y."/>
        </authorList>
    </citation>
    <scope>NUCLEOTIDE SEQUENCE</scope>
    <source>
        <strain evidence="2">YMF1.03216</strain>
    </source>
</reference>
<organism evidence="2">
    <name type="scientific">Orbilia brochopaga</name>
    <dbReference type="NCBI Taxonomy" id="3140254"/>
    <lineage>
        <taxon>Eukaryota</taxon>
        <taxon>Fungi</taxon>
        <taxon>Dikarya</taxon>
        <taxon>Ascomycota</taxon>
        <taxon>Pezizomycotina</taxon>
        <taxon>Orbiliomycetes</taxon>
        <taxon>Orbiliales</taxon>
        <taxon>Orbiliaceae</taxon>
        <taxon>Orbilia</taxon>
    </lineage>
</organism>
<keyword evidence="2" id="KW-0496">Mitochondrion</keyword>
<dbReference type="GO" id="GO:0004519">
    <property type="term" value="F:endonuclease activity"/>
    <property type="evidence" value="ECO:0007669"/>
    <property type="project" value="InterPro"/>
</dbReference>
<accession>A0A481ZLB3</accession>
<dbReference type="Gene3D" id="3.10.28.10">
    <property type="entry name" value="Homing endonucleases"/>
    <property type="match status" value="1"/>
</dbReference>
<dbReference type="Pfam" id="PF03161">
    <property type="entry name" value="LAGLIDADG_2"/>
    <property type="match status" value="1"/>
</dbReference>
<dbReference type="GeneID" id="39411781"/>
<proteinExistence type="predicted"/>
<dbReference type="InterPro" id="IPR027434">
    <property type="entry name" value="Homing_endonucl"/>
</dbReference>
<sequence>MFYKKGKKVISPNIKKYITPLALAIFIMDDGGWAKPGVRIATNNFKLEEVQLLAEILKRKYNLDCTVQKIATVGQYSLYIKGLAVPALQKLILPHFHTSMYYKLGL</sequence>
<dbReference type="EMBL" id="MK550698">
    <property type="protein sequence ID" value="QBL02530.1"/>
    <property type="molecule type" value="Genomic_DNA"/>
</dbReference>
<dbReference type="RefSeq" id="YP_009568449.1">
    <property type="nucleotide sequence ID" value="NC_041248.1"/>
</dbReference>
<evidence type="ECO:0000259" key="1">
    <source>
        <dbReference type="Pfam" id="PF03161"/>
    </source>
</evidence>
<name>A0A481ZLB3_9PEZI</name>
<dbReference type="SUPFAM" id="SSF55608">
    <property type="entry name" value="Homing endonucleases"/>
    <property type="match status" value="1"/>
</dbReference>